<keyword evidence="3" id="KW-0653">Protein transport</keyword>
<keyword evidence="5" id="KW-0811">Translocation</keyword>
<dbReference type="OrthoDB" id="7481291at2759"/>
<comment type="caution">
    <text evidence="9">The sequence shown here is derived from an EMBL/GenBank/DDBJ whole genome shotgun (WGS) entry which is preliminary data.</text>
</comment>
<keyword evidence="7" id="KW-1015">Disulfide bond</keyword>
<name>A0A6V7TPI1_MELEN</name>
<dbReference type="PROSITE" id="PS51808">
    <property type="entry name" value="CHCH"/>
    <property type="match status" value="1"/>
</dbReference>
<gene>
    <name evidence="9" type="ORF">MENT_LOCUS2188</name>
</gene>
<evidence type="ECO:0000256" key="7">
    <source>
        <dbReference type="ARBA" id="ARBA00023157"/>
    </source>
</evidence>
<dbReference type="Gene3D" id="1.10.287.2900">
    <property type="match status" value="1"/>
</dbReference>
<dbReference type="Proteomes" id="UP000580250">
    <property type="component" value="Unassembled WGS sequence"/>
</dbReference>
<evidence type="ECO:0000256" key="8">
    <source>
        <dbReference type="ARBA" id="ARBA00023284"/>
    </source>
</evidence>
<dbReference type="GO" id="GO:0015035">
    <property type="term" value="F:protein-disulfide reductase activity"/>
    <property type="evidence" value="ECO:0007669"/>
    <property type="project" value="InterPro"/>
</dbReference>
<evidence type="ECO:0000256" key="4">
    <source>
        <dbReference type="ARBA" id="ARBA00023002"/>
    </source>
</evidence>
<keyword evidence="2" id="KW-0813">Transport</keyword>
<proteinExistence type="predicted"/>
<keyword evidence="4" id="KW-0560">Oxidoreductase</keyword>
<evidence type="ECO:0000313" key="9">
    <source>
        <dbReference type="EMBL" id="CAD2128329.1"/>
    </source>
</evidence>
<dbReference type="InterPro" id="IPR039289">
    <property type="entry name" value="CHCHD4"/>
</dbReference>
<dbReference type="GO" id="GO:0005758">
    <property type="term" value="C:mitochondrial intermembrane space"/>
    <property type="evidence" value="ECO:0007669"/>
    <property type="project" value="TreeGrafter"/>
</dbReference>
<evidence type="ECO:0000256" key="3">
    <source>
        <dbReference type="ARBA" id="ARBA00022927"/>
    </source>
</evidence>
<dbReference type="EMBL" id="CAJEWN010000007">
    <property type="protein sequence ID" value="CAD2128329.1"/>
    <property type="molecule type" value="Genomic_DNA"/>
</dbReference>
<evidence type="ECO:0000256" key="1">
    <source>
        <dbReference type="ARBA" id="ARBA00004173"/>
    </source>
</evidence>
<organism evidence="9 10">
    <name type="scientific">Meloidogyne enterolobii</name>
    <name type="common">Root-knot nematode worm</name>
    <name type="synonym">Meloidogyne mayaguensis</name>
    <dbReference type="NCBI Taxonomy" id="390850"/>
    <lineage>
        <taxon>Eukaryota</taxon>
        <taxon>Metazoa</taxon>
        <taxon>Ecdysozoa</taxon>
        <taxon>Nematoda</taxon>
        <taxon>Chromadorea</taxon>
        <taxon>Rhabditida</taxon>
        <taxon>Tylenchina</taxon>
        <taxon>Tylenchomorpha</taxon>
        <taxon>Tylenchoidea</taxon>
        <taxon>Meloidogynidae</taxon>
        <taxon>Meloidogyninae</taxon>
        <taxon>Meloidogyne</taxon>
    </lineage>
</organism>
<dbReference type="PANTHER" id="PTHR21622:SF0">
    <property type="entry name" value="COILED-COIL-HELIX-COILED-COIL-HELIX DOMAIN CONTAINING 4"/>
    <property type="match status" value="1"/>
</dbReference>
<dbReference type="AlphaFoldDB" id="A0A6V7TPI1"/>
<evidence type="ECO:0000313" key="10">
    <source>
        <dbReference type="Proteomes" id="UP000580250"/>
    </source>
</evidence>
<evidence type="ECO:0000256" key="2">
    <source>
        <dbReference type="ARBA" id="ARBA00022448"/>
    </source>
</evidence>
<dbReference type="PANTHER" id="PTHR21622">
    <property type="entry name" value="COILED-COIL-HELIX-COILED-COIL-HELIX DOMAIN CONTAINING 4"/>
    <property type="match status" value="1"/>
</dbReference>
<reference evidence="9 10" key="1">
    <citation type="submission" date="2020-08" db="EMBL/GenBank/DDBJ databases">
        <authorList>
            <person name="Koutsovoulos G."/>
            <person name="Danchin GJ E."/>
        </authorList>
    </citation>
    <scope>NUCLEOTIDE SEQUENCE [LARGE SCALE GENOMIC DNA]</scope>
</reference>
<sequence>MLPSLSKFFSILRIANSHNQVDRNEEDKNDESNEKVIFITKKEFFEPIADEYVKSISKMSPEEIYDNYNPGPTNPDGSVNFECHCVSHIVASPCGYDFRKAMTCQKSASEKELEEGACGEEFMKFLECVMSTGCFRRSSEEELNSKKDSD</sequence>
<dbReference type="GO" id="GO:0045041">
    <property type="term" value="P:protein import into mitochondrial intermembrane space"/>
    <property type="evidence" value="ECO:0007669"/>
    <property type="project" value="InterPro"/>
</dbReference>
<accession>A0A6V7TPI1</accession>
<keyword evidence="6" id="KW-0496">Mitochondrion</keyword>
<comment type="subcellular location">
    <subcellularLocation>
        <location evidence="1">Mitochondrion</location>
    </subcellularLocation>
</comment>
<evidence type="ECO:0000256" key="6">
    <source>
        <dbReference type="ARBA" id="ARBA00023128"/>
    </source>
</evidence>
<protein>
    <submittedName>
        <fullName evidence="9">Uncharacterized protein</fullName>
    </submittedName>
</protein>
<keyword evidence="8" id="KW-0676">Redox-active center</keyword>
<evidence type="ECO:0000256" key="5">
    <source>
        <dbReference type="ARBA" id="ARBA00023010"/>
    </source>
</evidence>